<feature type="repeat" description="TPR" evidence="1">
    <location>
        <begin position="456"/>
        <end position="489"/>
    </location>
</feature>
<evidence type="ECO:0000313" key="3">
    <source>
        <dbReference type="Proteomes" id="UP000606008"/>
    </source>
</evidence>
<name>A0ABX0QGR0_9BACT</name>
<accession>A0ABX0QGR0</accession>
<evidence type="ECO:0000256" key="1">
    <source>
        <dbReference type="PROSITE-ProRule" id="PRU00339"/>
    </source>
</evidence>
<dbReference type="SUPFAM" id="SSF48452">
    <property type="entry name" value="TPR-like"/>
    <property type="match status" value="3"/>
</dbReference>
<proteinExistence type="predicted"/>
<keyword evidence="3" id="KW-1185">Reference proteome</keyword>
<dbReference type="Gene3D" id="1.25.40.10">
    <property type="entry name" value="Tetratricopeptide repeat domain"/>
    <property type="match status" value="3"/>
</dbReference>
<sequence>MPLIYTSCSAFTSPFTGVRNLWPCLLVGLCLFLPDATLAQRKPRTPDQPVSVTTIDNGAIAQPTVKSDKVVAEETEFTDAYRFLLVDEPTKAIPALEKLAAKNPANAAVQYALATALIKASKPIEALPYAQKAYQLDKNNAYYLLQVAELFVKQKRYPEAEELYESLLAKGSETIEYGVELAAIYLFDDKPDKALATYDRVEKAMGLNEEITRQKQRIYLKQNKVDKAIEEAERLIASEPADPEFLVEGAELLVANDRVPLAITWLERALKLSPDSPQANMMLADIYRRQGNVDKSTQALQKVFSNPNLEAGLKARILSNYVGVAGDTPAAKQDALKMAQELTRQNPRDAKAQVMMADLLMQQGQKAEARDAYVRAARLDPSIYEVWGAIVQLDGELSQVDSIVIHTEKALEVFPNQGLLWYSNGSANLYKRRYQEAIDALEESRKLLSSNPKMLLEINGQLGDAYNGIRDYAKSDEAYEAVLKVDPNNDRVLNNYSYFLSLRKENLPRAKTMSTKLAELHPANATYLDTHAWVLYVMKDYASARKFLEKAIQSDPANISGTILEHYGDALFQLGDKAKAIDQWKLAKQKGGASDKLDQKIAGGKLYE</sequence>
<dbReference type="SMART" id="SM00028">
    <property type="entry name" value="TPR"/>
    <property type="match status" value="8"/>
</dbReference>
<dbReference type="PANTHER" id="PTHR12558:SF13">
    <property type="entry name" value="CELL DIVISION CYCLE PROTEIN 27 HOMOLOG"/>
    <property type="match status" value="1"/>
</dbReference>
<dbReference type="Proteomes" id="UP000606008">
    <property type="component" value="Unassembled WGS sequence"/>
</dbReference>
<dbReference type="EMBL" id="WAEL01000002">
    <property type="protein sequence ID" value="NID09903.1"/>
    <property type="molecule type" value="Genomic_DNA"/>
</dbReference>
<dbReference type="RefSeq" id="WP_229369695.1">
    <property type="nucleotide sequence ID" value="NZ_WAEL01000002.1"/>
</dbReference>
<protein>
    <submittedName>
        <fullName evidence="2">Tetratricopeptide repeat protein</fullName>
    </submittedName>
</protein>
<dbReference type="InterPro" id="IPR011990">
    <property type="entry name" value="TPR-like_helical_dom_sf"/>
</dbReference>
<keyword evidence="1" id="KW-0802">TPR repeat</keyword>
<feature type="repeat" description="TPR" evidence="1">
    <location>
        <begin position="350"/>
        <end position="383"/>
    </location>
</feature>
<dbReference type="InterPro" id="IPR019734">
    <property type="entry name" value="TPR_rpt"/>
</dbReference>
<reference evidence="2" key="1">
    <citation type="submission" date="2024-05" db="EMBL/GenBank/DDBJ databases">
        <authorList>
            <person name="Jung D.-H."/>
        </authorList>
    </citation>
    <scope>NUCLEOTIDE SEQUENCE</scope>
    <source>
        <strain evidence="2">JA-25</strain>
    </source>
</reference>
<dbReference type="Pfam" id="PF13432">
    <property type="entry name" value="TPR_16"/>
    <property type="match status" value="3"/>
</dbReference>
<dbReference type="PROSITE" id="PS50005">
    <property type="entry name" value="TPR"/>
    <property type="match status" value="2"/>
</dbReference>
<evidence type="ECO:0000313" key="2">
    <source>
        <dbReference type="EMBL" id="NID09903.1"/>
    </source>
</evidence>
<dbReference type="PANTHER" id="PTHR12558">
    <property type="entry name" value="CELL DIVISION CYCLE 16,23,27"/>
    <property type="match status" value="1"/>
</dbReference>
<comment type="caution">
    <text evidence="2">The sequence shown here is derived from an EMBL/GenBank/DDBJ whole genome shotgun (WGS) entry which is preliminary data.</text>
</comment>
<dbReference type="Pfam" id="PF14559">
    <property type="entry name" value="TPR_19"/>
    <property type="match status" value="1"/>
</dbReference>
<dbReference type="Pfam" id="PF13181">
    <property type="entry name" value="TPR_8"/>
    <property type="match status" value="2"/>
</dbReference>
<organism evidence="2 3">
    <name type="scientific">Fibrivirga algicola</name>
    <dbReference type="NCBI Taxonomy" id="2950420"/>
    <lineage>
        <taxon>Bacteria</taxon>
        <taxon>Pseudomonadati</taxon>
        <taxon>Bacteroidota</taxon>
        <taxon>Cytophagia</taxon>
        <taxon>Cytophagales</taxon>
        <taxon>Spirosomataceae</taxon>
        <taxon>Fibrivirga</taxon>
    </lineage>
</organism>
<gene>
    <name evidence="2" type="ORF">F7231_06945</name>
</gene>